<evidence type="ECO:0000256" key="1">
    <source>
        <dbReference type="SAM" id="Coils"/>
    </source>
</evidence>
<name>A0A1G4MFT7_LACFM</name>
<proteinExistence type="predicted"/>
<sequence>MTILASRKNVYYLPVGLTLLQKDLIEILLSLHARSFLQQYEPDSALQLSEIKKEHPLALPALSSKQLIYMLSTNIRAIANHPCLLVEHYMPRQLLLMEPGGRLIGPSDKFRKLAHLLDNFIRRDRSRFPKPLQIGIISHSVKELDLIEGYLLGKPAKLKRLSGTSLFDERHLYGDPETEGSSPPNSTGHTKDEYDYGKRSNGSKKDRKEVDDWFFFATTKHMSHAPGLFDPYDIDVLISFDPMIDENLPSVANMQKGNKSVPMVKLLVKDSPDHYMLCQGKLNDEDAYLKDSLIHFIKNRQDIDTNEDPYWMRQFVETLLDGSEPLNTLPEVQLSNGNIDKTLLDCLTTHAALSPLEHVSFELAPYNGDLDIKTYQAKLMDLIVKRLTACQKEFQIREKEVLQNRLRETMRQTQFDETKVEVGVMFKNLKDSESTVADSAKRLASVKGDYEKARDRLVILEERKRRLESLISSQSISEDLRTMTDNLTNLKTELIELTAKNTKQSALNDELRLRYQTKSTEAANQSLTLKQLQETHELLKKELSGPAITLRTTVASEQEKFLQRQLEQHSQQAKFLQNYIKMMQKQYSLNGTSASNSSSSSNSRTRRGRSTAPVYT</sequence>
<dbReference type="STRING" id="4955.A0A1G4MFT7"/>
<gene>
    <name evidence="3" type="ORF">LAFE_0F12574G</name>
</gene>
<feature type="coiled-coil region" evidence="1">
    <location>
        <begin position="443"/>
        <end position="542"/>
    </location>
</feature>
<dbReference type="InterPro" id="IPR038609">
    <property type="entry name" value="HDA1_su2/3_sf"/>
</dbReference>
<feature type="compositionally biased region" description="Polar residues" evidence="2">
    <location>
        <begin position="179"/>
        <end position="188"/>
    </location>
</feature>
<feature type="compositionally biased region" description="Low complexity" evidence="2">
    <location>
        <begin position="590"/>
        <end position="603"/>
    </location>
</feature>
<feature type="compositionally biased region" description="Basic and acidic residues" evidence="2">
    <location>
        <begin position="189"/>
        <end position="205"/>
    </location>
</feature>
<evidence type="ECO:0000313" key="3">
    <source>
        <dbReference type="EMBL" id="SCW02710.1"/>
    </source>
</evidence>
<feature type="region of interest" description="Disordered" evidence="2">
    <location>
        <begin position="590"/>
        <end position="616"/>
    </location>
</feature>
<dbReference type="InterPro" id="IPR021006">
    <property type="entry name" value="Hda2/3"/>
</dbReference>
<organism evidence="3 4">
    <name type="scientific">Lachancea fermentati</name>
    <name type="common">Zygosaccharomyces fermentati</name>
    <dbReference type="NCBI Taxonomy" id="4955"/>
    <lineage>
        <taxon>Eukaryota</taxon>
        <taxon>Fungi</taxon>
        <taxon>Dikarya</taxon>
        <taxon>Ascomycota</taxon>
        <taxon>Saccharomycotina</taxon>
        <taxon>Saccharomycetes</taxon>
        <taxon>Saccharomycetales</taxon>
        <taxon>Saccharomycetaceae</taxon>
        <taxon>Lachancea</taxon>
    </lineage>
</organism>
<evidence type="ECO:0000256" key="2">
    <source>
        <dbReference type="SAM" id="MobiDB-lite"/>
    </source>
</evidence>
<accession>A0A1G4MFT7</accession>
<dbReference type="OrthoDB" id="4034449at2759"/>
<dbReference type="Pfam" id="PF11496">
    <property type="entry name" value="HDA2-3"/>
    <property type="match status" value="1"/>
</dbReference>
<feature type="region of interest" description="Disordered" evidence="2">
    <location>
        <begin position="172"/>
        <end position="205"/>
    </location>
</feature>
<dbReference type="OMA" id="DHYMPRQ"/>
<protein>
    <submittedName>
        <fullName evidence="3">LAFE_0F12574g1_1</fullName>
    </submittedName>
</protein>
<dbReference type="AlphaFoldDB" id="A0A1G4MFT7"/>
<keyword evidence="4" id="KW-1185">Reference proteome</keyword>
<dbReference type="Proteomes" id="UP000190831">
    <property type="component" value="Chromosome F"/>
</dbReference>
<keyword evidence="1" id="KW-0175">Coiled coil</keyword>
<reference evidence="4" key="1">
    <citation type="submission" date="2016-03" db="EMBL/GenBank/DDBJ databases">
        <authorList>
            <person name="Devillers H."/>
        </authorList>
    </citation>
    <scope>NUCLEOTIDE SEQUENCE [LARGE SCALE GENOMIC DNA]</scope>
</reference>
<dbReference type="GO" id="GO:0070823">
    <property type="term" value="C:HDA1 complex"/>
    <property type="evidence" value="ECO:0007669"/>
    <property type="project" value="InterPro"/>
</dbReference>
<dbReference type="EMBL" id="LT598490">
    <property type="protein sequence ID" value="SCW02710.1"/>
    <property type="molecule type" value="Genomic_DNA"/>
</dbReference>
<dbReference type="Gene3D" id="3.40.50.12360">
    <property type="match status" value="1"/>
</dbReference>
<evidence type="ECO:0000313" key="4">
    <source>
        <dbReference type="Proteomes" id="UP000190831"/>
    </source>
</evidence>